<reference evidence="2 3" key="1">
    <citation type="submission" date="2019-12" db="EMBL/GenBank/DDBJ databases">
        <title>Chromosome-level assembly of the Caenorhabditis remanei genome.</title>
        <authorList>
            <person name="Teterina A.A."/>
            <person name="Willis J.H."/>
            <person name="Phillips P.C."/>
        </authorList>
    </citation>
    <scope>NUCLEOTIDE SEQUENCE [LARGE SCALE GENOMIC DNA]</scope>
    <source>
        <strain evidence="2 3">PX506</strain>
        <tissue evidence="2">Whole organism</tissue>
    </source>
</reference>
<name>A0A6A5HVX7_CAERE</name>
<dbReference type="EMBL" id="WUAV01000001">
    <property type="protein sequence ID" value="KAF1770447.1"/>
    <property type="molecule type" value="Genomic_DNA"/>
</dbReference>
<accession>A0A6A5HVX7</accession>
<feature type="region of interest" description="Disordered" evidence="1">
    <location>
        <begin position="671"/>
        <end position="692"/>
    </location>
</feature>
<feature type="region of interest" description="Disordered" evidence="1">
    <location>
        <begin position="420"/>
        <end position="449"/>
    </location>
</feature>
<feature type="compositionally biased region" description="Polar residues" evidence="1">
    <location>
        <begin position="475"/>
        <end position="498"/>
    </location>
</feature>
<sequence length="952" mass="108965">MGDDIPSTSSYQWRNGSFYHEIENATQEQLWFGIYGREATSVKEAKQLLIRFRGELNLVRNQIVGKIQKREMRQRPLCVYISEFLNDLTHSLCKFETRFFPMEWVLPDNCCIPHEFSKSAPEGKYTMIISIRMQPLSDVLQDPESSKIAQHISEMPDQTSQKSAYDRASTFFRKFVNDAVEHLYGYNIKWVIENDPPEPKRVIEKRRQLQYELYVGSLLKYETAEKRMRIDDSQIKTKTDENKKRLRKVEEVTEFIPIEPKNAFERVSGDNDSSSVNEAQGEISGEPEHSQLRMPSYFEKNPDKRNEISQILAKVERNREKLNDSVGLIAGQSRVYNQEGSMHRTSFNSSLIYQESTKDSQVGAVLNKSCPRDSLDVHHSRENIGRLIKEANIILNTHEPSSHESILSIGSKYPSDDSCLTSSTCSRSERVTDESNGRHGMNSSCDKPTMKTISDVLTIMTDAEEQKIRHVRYTPPSSSPRLNIVNDDSTNASPVSKTMLSTPISWSPGYLDDKSIDSRIKDTIRDLELMDNETSLDISPTSYQEKNEEMDGCPLLESDESDEEYGDFIGYSEAHASQIPTRGQNFDVSQIKEKKSDVHASYVTVSTEETDEVIVENLSCPSEENNYSDIKEVNRSEISGNMNNSEGSLVENPTQISLKFPQKPQWNQCAVAPRKEEKSSKSTSTSTFKHNTNISSPFQNKLSTPSVTIKFAKKKLSPLVAKGFGFNYEDVTSETLHLLPKHIQLMSRMKASENRKYWFNQIIEKYELFGEYGILCKNEETKKLMKNVCSQLSSNQPTISHGTTSQFSSFFNTKKEEPVDHHQLKKFLKNNIKNRFRLDSGQFKYYIPNNWIDHLCQLVSGKSASFNFISSLGDEDCALWYIARHLPAHAEREMKQRNFELCMKLVFDLVRTVLILKIDDNGDHHLFFDGTLDFKTPPTYANSTSSSPLESE</sequence>
<dbReference type="KEGG" id="crq:GCK72_002266"/>
<evidence type="ECO:0000256" key="1">
    <source>
        <dbReference type="SAM" id="MobiDB-lite"/>
    </source>
</evidence>
<organism evidence="2 3">
    <name type="scientific">Caenorhabditis remanei</name>
    <name type="common">Caenorhabditis vulgaris</name>
    <dbReference type="NCBI Taxonomy" id="31234"/>
    <lineage>
        <taxon>Eukaryota</taxon>
        <taxon>Metazoa</taxon>
        <taxon>Ecdysozoa</taxon>
        <taxon>Nematoda</taxon>
        <taxon>Chromadorea</taxon>
        <taxon>Rhabditida</taxon>
        <taxon>Rhabditina</taxon>
        <taxon>Rhabditomorpha</taxon>
        <taxon>Rhabditoidea</taxon>
        <taxon>Rhabditidae</taxon>
        <taxon>Peloderinae</taxon>
        <taxon>Caenorhabditis</taxon>
    </lineage>
</organism>
<proteinExistence type="predicted"/>
<evidence type="ECO:0000313" key="3">
    <source>
        <dbReference type="Proteomes" id="UP000483820"/>
    </source>
</evidence>
<feature type="compositionally biased region" description="Basic and acidic residues" evidence="1">
    <location>
        <begin position="427"/>
        <end position="437"/>
    </location>
</feature>
<dbReference type="RefSeq" id="XP_003104743.2">
    <property type="nucleotide sequence ID" value="XM_003104695.2"/>
</dbReference>
<feature type="region of interest" description="Disordered" evidence="1">
    <location>
        <begin position="264"/>
        <end position="287"/>
    </location>
</feature>
<dbReference type="Proteomes" id="UP000483820">
    <property type="component" value="Chromosome I"/>
</dbReference>
<gene>
    <name evidence="2" type="ORF">GCK72_002266</name>
</gene>
<dbReference type="GeneID" id="9809272"/>
<evidence type="ECO:0000313" key="2">
    <source>
        <dbReference type="EMBL" id="KAF1770447.1"/>
    </source>
</evidence>
<feature type="region of interest" description="Disordered" evidence="1">
    <location>
        <begin position="473"/>
        <end position="498"/>
    </location>
</feature>
<dbReference type="CTD" id="9809272"/>
<comment type="caution">
    <text evidence="2">The sequence shown here is derived from an EMBL/GenBank/DDBJ whole genome shotgun (WGS) entry which is preliminary data.</text>
</comment>
<protein>
    <submittedName>
        <fullName evidence="2">Uncharacterized protein</fullName>
    </submittedName>
</protein>
<dbReference type="AlphaFoldDB" id="A0A6A5HVX7"/>